<proteinExistence type="predicted"/>
<evidence type="ECO:0000256" key="1">
    <source>
        <dbReference type="SAM" id="MobiDB-lite"/>
    </source>
</evidence>
<feature type="region of interest" description="Disordered" evidence="1">
    <location>
        <begin position="34"/>
        <end position="86"/>
    </location>
</feature>
<dbReference type="EMBL" id="CM009301">
    <property type="protein sequence ID" value="RQO98296.1"/>
    <property type="molecule type" value="Genomic_DNA"/>
</dbReference>
<feature type="signal peptide" evidence="2">
    <location>
        <begin position="1"/>
        <end position="27"/>
    </location>
</feature>
<accession>A0A3N7FT21</accession>
<evidence type="ECO:0000313" key="4">
    <source>
        <dbReference type="Proteomes" id="UP000006729"/>
    </source>
</evidence>
<dbReference type="InParanoid" id="A0A3N7FT21"/>
<sequence length="86" mass="9608">MMSIFMRPLFRILLFLILAAGVTLVIATKQPKFRASSMYSPQRNRPVQPKFRASSMYSPQSNRPVQPSGPNPCSYLPGPGQCKPPK</sequence>
<keyword evidence="2" id="KW-0732">Signal</keyword>
<feature type="compositionally biased region" description="Polar residues" evidence="1">
    <location>
        <begin position="55"/>
        <end position="65"/>
    </location>
</feature>
<keyword evidence="4" id="KW-1185">Reference proteome</keyword>
<dbReference type="Proteomes" id="UP000006729">
    <property type="component" value="Chromosome 12"/>
</dbReference>
<gene>
    <name evidence="3" type="ORF">POPTR_012G045950</name>
</gene>
<reference evidence="3 4" key="1">
    <citation type="journal article" date="2006" name="Science">
        <title>The genome of black cottonwood, Populus trichocarpa (Torr. &amp; Gray).</title>
        <authorList>
            <person name="Tuskan G.A."/>
            <person name="Difazio S."/>
            <person name="Jansson S."/>
            <person name="Bohlmann J."/>
            <person name="Grigoriev I."/>
            <person name="Hellsten U."/>
            <person name="Putnam N."/>
            <person name="Ralph S."/>
            <person name="Rombauts S."/>
            <person name="Salamov A."/>
            <person name="Schein J."/>
            <person name="Sterck L."/>
            <person name="Aerts A."/>
            <person name="Bhalerao R.R."/>
            <person name="Bhalerao R.P."/>
            <person name="Blaudez D."/>
            <person name="Boerjan W."/>
            <person name="Brun A."/>
            <person name="Brunner A."/>
            <person name="Busov V."/>
            <person name="Campbell M."/>
            <person name="Carlson J."/>
            <person name="Chalot M."/>
            <person name="Chapman J."/>
            <person name="Chen G.L."/>
            <person name="Cooper D."/>
            <person name="Coutinho P.M."/>
            <person name="Couturier J."/>
            <person name="Covert S."/>
            <person name="Cronk Q."/>
            <person name="Cunningham R."/>
            <person name="Davis J."/>
            <person name="Degroeve S."/>
            <person name="Dejardin A."/>
            <person name="Depamphilis C."/>
            <person name="Detter J."/>
            <person name="Dirks B."/>
            <person name="Dubchak I."/>
            <person name="Duplessis S."/>
            <person name="Ehlting J."/>
            <person name="Ellis B."/>
            <person name="Gendler K."/>
            <person name="Goodstein D."/>
            <person name="Gribskov M."/>
            <person name="Grimwood J."/>
            <person name="Groover A."/>
            <person name="Gunter L."/>
            <person name="Hamberger B."/>
            <person name="Heinze B."/>
            <person name="Helariutta Y."/>
            <person name="Henrissat B."/>
            <person name="Holligan D."/>
            <person name="Holt R."/>
            <person name="Huang W."/>
            <person name="Islam-Faridi N."/>
            <person name="Jones S."/>
            <person name="Jones-Rhoades M."/>
            <person name="Jorgensen R."/>
            <person name="Joshi C."/>
            <person name="Kangasjarvi J."/>
            <person name="Karlsson J."/>
            <person name="Kelleher C."/>
            <person name="Kirkpatrick R."/>
            <person name="Kirst M."/>
            <person name="Kohler A."/>
            <person name="Kalluri U."/>
            <person name="Larimer F."/>
            <person name="Leebens-Mack J."/>
            <person name="Leple J.C."/>
            <person name="Locascio P."/>
            <person name="Lou Y."/>
            <person name="Lucas S."/>
            <person name="Martin F."/>
            <person name="Montanini B."/>
            <person name="Napoli C."/>
            <person name="Nelson D.R."/>
            <person name="Nelson C."/>
            <person name="Nieminen K."/>
            <person name="Nilsson O."/>
            <person name="Pereda V."/>
            <person name="Peter G."/>
            <person name="Philippe R."/>
            <person name="Pilate G."/>
            <person name="Poliakov A."/>
            <person name="Razumovskaya J."/>
            <person name="Richardson P."/>
            <person name="Rinaldi C."/>
            <person name="Ritland K."/>
            <person name="Rouze P."/>
            <person name="Ryaboy D."/>
            <person name="Schmutz J."/>
            <person name="Schrader J."/>
            <person name="Segerman B."/>
            <person name="Shin H."/>
            <person name="Siddiqui A."/>
            <person name="Sterky F."/>
            <person name="Terry A."/>
            <person name="Tsai C.J."/>
            <person name="Uberbacher E."/>
            <person name="Unneberg P."/>
            <person name="Vahala J."/>
            <person name="Wall K."/>
            <person name="Wessler S."/>
            <person name="Yang G."/>
            <person name="Yin T."/>
            <person name="Douglas C."/>
            <person name="Marra M."/>
            <person name="Sandberg G."/>
            <person name="Van de Peer Y."/>
            <person name="Rokhsar D."/>
        </authorList>
    </citation>
    <scope>NUCLEOTIDE SEQUENCE [LARGE SCALE GENOMIC DNA]</scope>
    <source>
        <strain evidence="4">cv. Nisqually</strain>
    </source>
</reference>
<evidence type="ECO:0000256" key="2">
    <source>
        <dbReference type="SAM" id="SignalP"/>
    </source>
</evidence>
<evidence type="ECO:0000313" key="3">
    <source>
        <dbReference type="EMBL" id="RQO98296.1"/>
    </source>
</evidence>
<dbReference type="AlphaFoldDB" id="A0A3N7FT21"/>
<feature type="chain" id="PRO_5018159617" evidence="2">
    <location>
        <begin position="28"/>
        <end position="86"/>
    </location>
</feature>
<organism evidence="3 4">
    <name type="scientific">Populus trichocarpa</name>
    <name type="common">Western balsam poplar</name>
    <name type="synonym">Populus balsamifera subsp. trichocarpa</name>
    <dbReference type="NCBI Taxonomy" id="3694"/>
    <lineage>
        <taxon>Eukaryota</taxon>
        <taxon>Viridiplantae</taxon>
        <taxon>Streptophyta</taxon>
        <taxon>Embryophyta</taxon>
        <taxon>Tracheophyta</taxon>
        <taxon>Spermatophyta</taxon>
        <taxon>Magnoliopsida</taxon>
        <taxon>eudicotyledons</taxon>
        <taxon>Gunneridae</taxon>
        <taxon>Pentapetalae</taxon>
        <taxon>rosids</taxon>
        <taxon>fabids</taxon>
        <taxon>Malpighiales</taxon>
        <taxon>Salicaceae</taxon>
        <taxon>Saliceae</taxon>
        <taxon>Populus</taxon>
    </lineage>
</organism>
<name>A0A3N7FT21_POPTR</name>
<protein>
    <submittedName>
        <fullName evidence="3">Uncharacterized protein</fullName>
    </submittedName>
</protein>